<dbReference type="eggNOG" id="COG2148">
    <property type="taxonomic scope" value="Bacteria"/>
</dbReference>
<name>E3H7A3_ILYPC</name>
<evidence type="ECO:0000256" key="5">
    <source>
        <dbReference type="ARBA" id="ARBA00022679"/>
    </source>
</evidence>
<organism evidence="11 12">
    <name type="scientific">Ilyobacter polytropus (strain ATCC 51220 / DSM 2926 / LMG 16218 / CuHBu1)</name>
    <dbReference type="NCBI Taxonomy" id="572544"/>
    <lineage>
        <taxon>Bacteria</taxon>
        <taxon>Fusobacteriati</taxon>
        <taxon>Fusobacteriota</taxon>
        <taxon>Fusobacteriia</taxon>
        <taxon>Fusobacteriales</taxon>
        <taxon>Fusobacteriaceae</taxon>
        <taxon>Ilyobacter</taxon>
    </lineage>
</organism>
<dbReference type="EC" id="2.7.8.6" evidence="11"/>
<comment type="subcellular location">
    <subcellularLocation>
        <location evidence="2">Cell membrane</location>
    </subcellularLocation>
    <subcellularLocation>
        <location evidence="1">Membrane</location>
        <topology evidence="1">Multi-pass membrane protein</topology>
    </subcellularLocation>
</comment>
<evidence type="ECO:0000256" key="1">
    <source>
        <dbReference type="ARBA" id="ARBA00004141"/>
    </source>
</evidence>
<dbReference type="KEGG" id="ipo:Ilyop_0798"/>
<reference evidence="11 12" key="1">
    <citation type="journal article" date="2010" name="Stand. Genomic Sci.">
        <title>Complete genome sequence of Ilyobacter polytropus type strain (CuHbu1).</title>
        <authorList>
            <person name="Sikorski J."/>
            <person name="Chertkov O."/>
            <person name="Lapidus A."/>
            <person name="Nolan M."/>
            <person name="Lucas S."/>
            <person name="Del Rio T.G."/>
            <person name="Tice H."/>
            <person name="Cheng J.F."/>
            <person name="Tapia R."/>
            <person name="Han C."/>
            <person name="Goodwin L."/>
            <person name="Pitluck S."/>
            <person name="Liolios K."/>
            <person name="Ivanova N."/>
            <person name="Mavromatis K."/>
            <person name="Mikhailova N."/>
            <person name="Pati A."/>
            <person name="Chen A."/>
            <person name="Palaniappan K."/>
            <person name="Land M."/>
            <person name="Hauser L."/>
            <person name="Chang Y.J."/>
            <person name="Jeffries C.D."/>
            <person name="Brambilla E."/>
            <person name="Yasawong M."/>
            <person name="Rohde M."/>
            <person name="Pukall R."/>
            <person name="Spring S."/>
            <person name="Goker M."/>
            <person name="Woyke T."/>
            <person name="Bristow J."/>
            <person name="Eisen J.A."/>
            <person name="Markowitz V."/>
            <person name="Hugenholtz P."/>
            <person name="Kyrpides N.C."/>
            <person name="Klenk H.P."/>
        </authorList>
    </citation>
    <scope>NUCLEOTIDE SEQUENCE [LARGE SCALE GENOMIC DNA]</scope>
    <source>
        <strain evidence="12">ATCC 51220 / DSM 2926 / LMG 16218 / CuHBu1</strain>
    </source>
</reference>
<keyword evidence="12" id="KW-1185">Reference proteome</keyword>
<dbReference type="InterPro" id="IPR017475">
    <property type="entry name" value="EPS_sugar_tfrase"/>
</dbReference>
<dbReference type="GO" id="GO:0005886">
    <property type="term" value="C:plasma membrane"/>
    <property type="evidence" value="ECO:0007669"/>
    <property type="project" value="UniProtKB-SubCell"/>
</dbReference>
<dbReference type="PANTHER" id="PTHR30576">
    <property type="entry name" value="COLANIC BIOSYNTHESIS UDP-GLUCOSE LIPID CARRIER TRANSFERASE"/>
    <property type="match status" value="1"/>
</dbReference>
<keyword evidence="8 9" id="KW-0472">Membrane</keyword>
<keyword evidence="6 9" id="KW-0812">Transmembrane</keyword>
<evidence type="ECO:0000256" key="4">
    <source>
        <dbReference type="ARBA" id="ARBA00022475"/>
    </source>
</evidence>
<dbReference type="Gene3D" id="3.40.50.720">
    <property type="entry name" value="NAD(P)-binding Rossmann-like Domain"/>
    <property type="match status" value="1"/>
</dbReference>
<feature type="domain" description="Bacterial sugar transferase" evidence="10">
    <location>
        <begin position="252"/>
        <end position="444"/>
    </location>
</feature>
<evidence type="ECO:0000256" key="6">
    <source>
        <dbReference type="ARBA" id="ARBA00022692"/>
    </source>
</evidence>
<gene>
    <name evidence="11" type="ordered locus">Ilyop_0798</name>
</gene>
<evidence type="ECO:0000256" key="9">
    <source>
        <dbReference type="SAM" id="Phobius"/>
    </source>
</evidence>
<comment type="similarity">
    <text evidence="3">Belongs to the bacterial sugar transferase family.</text>
</comment>
<feature type="transmembrane region" description="Helical" evidence="9">
    <location>
        <begin position="254"/>
        <end position="274"/>
    </location>
</feature>
<evidence type="ECO:0000313" key="12">
    <source>
        <dbReference type="Proteomes" id="UP000006875"/>
    </source>
</evidence>
<evidence type="ECO:0000256" key="2">
    <source>
        <dbReference type="ARBA" id="ARBA00004236"/>
    </source>
</evidence>
<dbReference type="InterPro" id="IPR003362">
    <property type="entry name" value="Bact_transf"/>
</dbReference>
<evidence type="ECO:0000256" key="7">
    <source>
        <dbReference type="ARBA" id="ARBA00022989"/>
    </source>
</evidence>
<dbReference type="EMBL" id="CP002281">
    <property type="protein sequence ID" value="ADO82584.1"/>
    <property type="molecule type" value="Genomic_DNA"/>
</dbReference>
<feature type="transmembrane region" description="Helical" evidence="9">
    <location>
        <begin position="33"/>
        <end position="54"/>
    </location>
</feature>
<protein>
    <submittedName>
        <fullName evidence="11">Exopolysaccharide biosynthesis polyprenyl glycosylphosphotransferase</fullName>
        <ecNumber evidence="11">2.7.8.6</ecNumber>
    </submittedName>
</protein>
<evidence type="ECO:0000313" key="11">
    <source>
        <dbReference type="EMBL" id="ADO82584.1"/>
    </source>
</evidence>
<evidence type="ECO:0000259" key="10">
    <source>
        <dbReference type="Pfam" id="PF02397"/>
    </source>
</evidence>
<feature type="transmembrane region" description="Helical" evidence="9">
    <location>
        <begin position="90"/>
        <end position="110"/>
    </location>
</feature>
<keyword evidence="7 9" id="KW-1133">Transmembrane helix</keyword>
<dbReference type="Proteomes" id="UP000006875">
    <property type="component" value="Chromosome"/>
</dbReference>
<feature type="transmembrane region" description="Helical" evidence="9">
    <location>
        <begin position="7"/>
        <end position="27"/>
    </location>
</feature>
<sequence>MIIIKTMLNIFLITAQILFYFFLNYIFNVENNFIIYTFFIYFVLNIFNGTYSLNNILVWEDLKKQLQLHSEFFVIIVITDFVFLGFQYVWFYLFLSTIFIFFNIFFTNFIKNHFWKYLKKKILVIGTGITAKHFAKLIKIHHSSMYKLIGFVQISDQCDVPESQVVCKYSELLDFLKTNPIDQVIVALPGTDLKDLNWRKISNDLDGHIKKLKFIPDNNGIFNLNSQIQDYDGLLLITATQQIHSKFRNFIKRIMDVLLSLGGILILGILIVIFSKKIKKDGGPLFFKHTRIGKDLKEFKIYKFRTMYADAEERLQEMLKDEKKREEYYNNFKLKDDPRITPIGKFLRESSLDEFPQFINVLKGEMSIVGPRPIVKKELELHYGYEIGKKVFQIKPGITGMWQSHGRSDVEDYEERIASDLYYIRNWSLWLDIVLLLQTIKYVLNRKGAY</sequence>
<dbReference type="GO" id="GO:0047360">
    <property type="term" value="F:undecaprenyl-phosphate galactose phosphotransferase activity"/>
    <property type="evidence" value="ECO:0007669"/>
    <property type="project" value="UniProtKB-EC"/>
</dbReference>
<dbReference type="PANTHER" id="PTHR30576:SF4">
    <property type="entry name" value="UNDECAPRENYL-PHOSPHATE GALACTOSE PHOSPHOTRANSFERASE"/>
    <property type="match status" value="1"/>
</dbReference>
<dbReference type="AlphaFoldDB" id="E3H7A3"/>
<dbReference type="HOGENOM" id="CLU_024920_3_5_0"/>
<accession>E3H7A3</accession>
<keyword evidence="5 11" id="KW-0808">Transferase</keyword>
<feature type="transmembrane region" description="Helical" evidence="9">
    <location>
        <begin position="66"/>
        <end position="84"/>
    </location>
</feature>
<dbReference type="Pfam" id="PF02397">
    <property type="entry name" value="Bac_transf"/>
    <property type="match status" value="1"/>
</dbReference>
<dbReference type="NCBIfam" id="TIGR03025">
    <property type="entry name" value="EPS_sugtrans"/>
    <property type="match status" value="1"/>
</dbReference>
<evidence type="ECO:0000256" key="3">
    <source>
        <dbReference type="ARBA" id="ARBA00006464"/>
    </source>
</evidence>
<evidence type="ECO:0000256" key="8">
    <source>
        <dbReference type="ARBA" id="ARBA00023136"/>
    </source>
</evidence>
<keyword evidence="4" id="KW-1003">Cell membrane</keyword>
<dbReference type="STRING" id="572544.Ilyop_0798"/>
<proteinExistence type="inferred from homology"/>